<gene>
    <name evidence="3" type="ORF">D915_008828</name>
</gene>
<feature type="compositionally biased region" description="Acidic residues" evidence="1">
    <location>
        <begin position="123"/>
        <end position="151"/>
    </location>
</feature>
<keyword evidence="4" id="KW-1185">Reference proteome</keyword>
<evidence type="ECO:0000313" key="4">
    <source>
        <dbReference type="Proteomes" id="UP000230066"/>
    </source>
</evidence>
<feature type="signal peptide" evidence="2">
    <location>
        <begin position="1"/>
        <end position="16"/>
    </location>
</feature>
<evidence type="ECO:0000256" key="2">
    <source>
        <dbReference type="SAM" id="SignalP"/>
    </source>
</evidence>
<dbReference type="AlphaFoldDB" id="A0A4E0RGV3"/>
<proteinExistence type="predicted"/>
<reference evidence="3" key="1">
    <citation type="submission" date="2019-03" db="EMBL/GenBank/DDBJ databases">
        <title>Improved annotation for the trematode Fasciola hepatica.</title>
        <authorList>
            <person name="Choi Y.-J."/>
            <person name="Martin J."/>
            <person name="Mitreva M."/>
        </authorList>
    </citation>
    <scope>NUCLEOTIDE SEQUENCE [LARGE SCALE GENOMIC DNA]</scope>
</reference>
<organism evidence="3 4">
    <name type="scientific">Fasciola hepatica</name>
    <name type="common">Liver fluke</name>
    <dbReference type="NCBI Taxonomy" id="6192"/>
    <lineage>
        <taxon>Eukaryota</taxon>
        <taxon>Metazoa</taxon>
        <taxon>Spiralia</taxon>
        <taxon>Lophotrochozoa</taxon>
        <taxon>Platyhelminthes</taxon>
        <taxon>Trematoda</taxon>
        <taxon>Digenea</taxon>
        <taxon>Plagiorchiida</taxon>
        <taxon>Echinostomata</taxon>
        <taxon>Echinostomatoidea</taxon>
        <taxon>Fasciolidae</taxon>
        <taxon>Fasciola</taxon>
    </lineage>
</organism>
<dbReference type="Proteomes" id="UP000230066">
    <property type="component" value="Unassembled WGS sequence"/>
</dbReference>
<evidence type="ECO:0000256" key="1">
    <source>
        <dbReference type="SAM" id="MobiDB-lite"/>
    </source>
</evidence>
<protein>
    <submittedName>
        <fullName evidence="3">Uncharacterized protein</fullName>
    </submittedName>
</protein>
<name>A0A4E0RGV3_FASHE</name>
<accession>A0A4E0RGV3</accession>
<feature type="region of interest" description="Disordered" evidence="1">
    <location>
        <begin position="121"/>
        <end position="151"/>
    </location>
</feature>
<dbReference type="EMBL" id="JXXN02004751">
    <property type="protein sequence ID" value="THD20357.1"/>
    <property type="molecule type" value="Genomic_DNA"/>
</dbReference>
<evidence type="ECO:0000313" key="3">
    <source>
        <dbReference type="EMBL" id="THD20357.1"/>
    </source>
</evidence>
<feature type="chain" id="PRO_5020023301" evidence="2">
    <location>
        <begin position="17"/>
        <end position="151"/>
    </location>
</feature>
<keyword evidence="2" id="KW-0732">Signal</keyword>
<comment type="caution">
    <text evidence="3">The sequence shown here is derived from an EMBL/GenBank/DDBJ whole genome shotgun (WGS) entry which is preliminary data.</text>
</comment>
<sequence length="151" mass="17668">MCCGCALLGLWRFVVWLDEWLVKYIKPYHSFLFECVIRTVLPGLPAPRPVCEFITYFCLICPVETYRGLTFRDQHALNKLLADAMCFVFKQMDFFDMDEVTGAMGWMPDWKRYMLTGKWPWDDKDDGAGDNEEEGDDDDEDDDDSDDEDDN</sequence>